<reference evidence="3" key="1">
    <citation type="journal article" date="2014" name="Int. J. Syst. Evol. Microbiol.">
        <title>Complete genome of a new Firmicutes species belonging to the dominant human colonic microbiota ('Ruminococcus bicirculans') reveals two chromosomes and a selective capacity to utilize plant glucans.</title>
        <authorList>
            <consortium name="NISC Comparative Sequencing Program"/>
            <person name="Wegmann U."/>
            <person name="Louis P."/>
            <person name="Goesmann A."/>
            <person name="Henrissat B."/>
            <person name="Duncan S.H."/>
            <person name="Flint H.J."/>
        </authorList>
    </citation>
    <scope>NUCLEOTIDE SEQUENCE</scope>
    <source>
        <strain evidence="3">CGMCC 1.15287</strain>
    </source>
</reference>
<dbReference type="AlphaFoldDB" id="A0A7W6KAV1"/>
<dbReference type="InterPro" id="IPR038713">
    <property type="entry name" value="Terminase_Gp1_N_sf"/>
</dbReference>
<reference evidence="6" key="2">
    <citation type="journal article" date="2019" name="Int. J. Syst. Evol. Microbiol.">
        <title>The Global Catalogue of Microorganisms (GCM) 10K type strain sequencing project: providing services to taxonomists for standard genome sequencing and annotation.</title>
        <authorList>
            <consortium name="The Broad Institute Genomics Platform"/>
            <consortium name="The Broad Institute Genome Sequencing Center for Infectious Disease"/>
            <person name="Wu L."/>
            <person name="Ma J."/>
        </authorList>
    </citation>
    <scope>NUCLEOTIDE SEQUENCE [LARGE SCALE GENOMIC DNA]</scope>
    <source>
        <strain evidence="6">CGMCC 1.15287</strain>
    </source>
</reference>
<keyword evidence="6" id="KW-1185">Reference proteome</keyword>
<evidence type="ECO:0000256" key="1">
    <source>
        <dbReference type="ARBA" id="ARBA00022612"/>
    </source>
</evidence>
<proteinExistence type="predicted"/>
<evidence type="ECO:0000256" key="2">
    <source>
        <dbReference type="ARBA" id="ARBA00023219"/>
    </source>
</evidence>
<keyword evidence="2" id="KW-0231">Viral genome packaging</keyword>
<accession>A0A7W6KAV1</accession>
<comment type="caution">
    <text evidence="4">The sequence shown here is derived from an EMBL/GenBank/DDBJ whole genome shotgun (WGS) entry which is preliminary data.</text>
</comment>
<reference evidence="3" key="4">
    <citation type="submission" date="2024-05" db="EMBL/GenBank/DDBJ databases">
        <authorList>
            <person name="Sun Q."/>
            <person name="Zhou Y."/>
        </authorList>
    </citation>
    <scope>NUCLEOTIDE SEQUENCE</scope>
    <source>
        <strain evidence="3">CGMCC 1.15287</strain>
    </source>
</reference>
<reference evidence="4 5" key="3">
    <citation type="submission" date="2020-08" db="EMBL/GenBank/DDBJ databases">
        <title>Genomic Encyclopedia of Type Strains, Phase IV (KMG-IV): sequencing the most valuable type-strain genomes for metagenomic binning, comparative biology and taxonomic classification.</title>
        <authorList>
            <person name="Goeker M."/>
        </authorList>
    </citation>
    <scope>NUCLEOTIDE SEQUENCE [LARGE SCALE GENOMIC DNA]</scope>
    <source>
        <strain evidence="4 5">DSM 100774</strain>
    </source>
</reference>
<evidence type="ECO:0000313" key="4">
    <source>
        <dbReference type="EMBL" id="MBB4108344.1"/>
    </source>
</evidence>
<dbReference type="EMBL" id="JACIEF010000002">
    <property type="protein sequence ID" value="MBB4108344.1"/>
    <property type="molecule type" value="Genomic_DNA"/>
</dbReference>
<organism evidence="4 5">
    <name type="scientific">Pedobacter zeae</name>
    <dbReference type="NCBI Taxonomy" id="1737356"/>
    <lineage>
        <taxon>Bacteria</taxon>
        <taxon>Pseudomonadati</taxon>
        <taxon>Bacteroidota</taxon>
        <taxon>Sphingobacteriia</taxon>
        <taxon>Sphingobacteriales</taxon>
        <taxon>Sphingobacteriaceae</taxon>
        <taxon>Pedobacter</taxon>
    </lineage>
</organism>
<evidence type="ECO:0000313" key="5">
    <source>
        <dbReference type="Proteomes" id="UP000532273"/>
    </source>
</evidence>
<dbReference type="PANTHER" id="PTHR41328:SF2">
    <property type="entry name" value="TERMINASE SMALL SUBUNIT"/>
    <property type="match status" value="1"/>
</dbReference>
<dbReference type="RefSeq" id="WP_183763774.1">
    <property type="nucleotide sequence ID" value="NZ_BMHZ01000001.1"/>
</dbReference>
<gene>
    <name evidence="3" type="ORF">GCM10007422_03290</name>
    <name evidence="4" type="ORF">GGQ60_002325</name>
</gene>
<dbReference type="InterPro" id="IPR052404">
    <property type="entry name" value="SPP1-like_terminase"/>
</dbReference>
<dbReference type="Proteomes" id="UP000642938">
    <property type="component" value="Unassembled WGS sequence"/>
</dbReference>
<protein>
    <submittedName>
        <fullName evidence="4">Phage terminase small subunit</fullName>
    </submittedName>
</protein>
<sequence>MKQLSSLKLTAKQEIFCFEYVKTFNATAAAIASGYSEKSAYSIGSENLRKPEIQKKIDELTKGKIMLPDEIQKRMTDIARTRLNDFIVPKTTVYIKKIKVGLEELISRLRSEIDFEDDFSLQANIQGKELAKHEKAQEQRRRQIIRYKLELNNNPNAYRIIDGEPELIEVADVNLLKLSREKEQGNIKSLKFTKDGPQIELYAVDAALANLARINAMFIDKHQVDVVSKLEGMTDEQLIMLTDIVMQLYGKPQHIIDDAITMALTKINEDGTEHYE</sequence>
<dbReference type="Gene3D" id="1.10.10.1400">
    <property type="entry name" value="Terminase, small subunit, N-terminal DNA-binding domain, HTH motif"/>
    <property type="match status" value="1"/>
</dbReference>
<dbReference type="GO" id="GO:0051276">
    <property type="term" value="P:chromosome organization"/>
    <property type="evidence" value="ECO:0007669"/>
    <property type="project" value="InterPro"/>
</dbReference>
<name>A0A7W6KAV1_9SPHI</name>
<evidence type="ECO:0000313" key="3">
    <source>
        <dbReference type="EMBL" id="GGG93409.1"/>
    </source>
</evidence>
<dbReference type="Pfam" id="PF03592">
    <property type="entry name" value="Terminase_2"/>
    <property type="match status" value="1"/>
</dbReference>
<dbReference type="Proteomes" id="UP000532273">
    <property type="component" value="Unassembled WGS sequence"/>
</dbReference>
<keyword evidence="1" id="KW-1188">Viral release from host cell</keyword>
<dbReference type="InterPro" id="IPR005335">
    <property type="entry name" value="Terminase_ssu"/>
</dbReference>
<dbReference type="PANTHER" id="PTHR41328">
    <property type="entry name" value="TERMINASE SMALL SUBUNIT-RELATED"/>
    <property type="match status" value="1"/>
</dbReference>
<evidence type="ECO:0000313" key="6">
    <source>
        <dbReference type="Proteomes" id="UP000642938"/>
    </source>
</evidence>
<dbReference type="EMBL" id="BMHZ01000001">
    <property type="protein sequence ID" value="GGG93409.1"/>
    <property type="molecule type" value="Genomic_DNA"/>
</dbReference>